<dbReference type="Proteomes" id="UP000533598">
    <property type="component" value="Unassembled WGS sequence"/>
</dbReference>
<dbReference type="GO" id="GO:0046677">
    <property type="term" value="P:response to antibiotic"/>
    <property type="evidence" value="ECO:0007669"/>
    <property type="project" value="InterPro"/>
</dbReference>
<dbReference type="RefSeq" id="WP_185004828.1">
    <property type="nucleotide sequence ID" value="NZ_BAAAUI010000046.1"/>
</dbReference>
<comment type="caution">
    <text evidence="2">The sequence shown here is derived from an EMBL/GenBank/DDBJ whole genome shotgun (WGS) entry which is preliminary data.</text>
</comment>
<accession>A0A7W7CDA5</accession>
<dbReference type="Pfam" id="PF13354">
    <property type="entry name" value="Beta-lactamase2"/>
    <property type="match status" value="1"/>
</dbReference>
<dbReference type="AlphaFoldDB" id="A0A7W7CDA5"/>
<dbReference type="PANTHER" id="PTHR35333:SF3">
    <property type="entry name" value="BETA-LACTAMASE-TYPE TRANSPEPTIDASE FOLD CONTAINING PROTEIN"/>
    <property type="match status" value="1"/>
</dbReference>
<evidence type="ECO:0000313" key="3">
    <source>
        <dbReference type="Proteomes" id="UP000533598"/>
    </source>
</evidence>
<dbReference type="SUPFAM" id="SSF56601">
    <property type="entry name" value="beta-lactamase/transpeptidase-like"/>
    <property type="match status" value="1"/>
</dbReference>
<dbReference type="InterPro" id="IPR000871">
    <property type="entry name" value="Beta-lactam_class-A"/>
</dbReference>
<dbReference type="GO" id="GO:0008800">
    <property type="term" value="F:beta-lactamase activity"/>
    <property type="evidence" value="ECO:0007669"/>
    <property type="project" value="InterPro"/>
</dbReference>
<keyword evidence="3" id="KW-1185">Reference proteome</keyword>
<dbReference type="InterPro" id="IPR045155">
    <property type="entry name" value="Beta-lactam_cat"/>
</dbReference>
<evidence type="ECO:0000259" key="1">
    <source>
        <dbReference type="Pfam" id="PF13354"/>
    </source>
</evidence>
<proteinExistence type="predicted"/>
<reference evidence="2 3" key="1">
    <citation type="submission" date="2020-08" db="EMBL/GenBank/DDBJ databases">
        <title>Sequencing the genomes of 1000 actinobacteria strains.</title>
        <authorList>
            <person name="Klenk H.-P."/>
        </authorList>
    </citation>
    <scope>NUCLEOTIDE SEQUENCE [LARGE SCALE GENOMIC DNA]</scope>
    <source>
        <strain evidence="2 3">DSM 44230</strain>
    </source>
</reference>
<gene>
    <name evidence="2" type="ORF">HNR67_005151</name>
</gene>
<name>A0A7W7CDA5_9PSEU</name>
<dbReference type="EMBL" id="JACHMH010000001">
    <property type="protein sequence ID" value="MBB4679033.1"/>
    <property type="molecule type" value="Genomic_DNA"/>
</dbReference>
<evidence type="ECO:0000313" key="2">
    <source>
        <dbReference type="EMBL" id="MBB4679033.1"/>
    </source>
</evidence>
<protein>
    <recommendedName>
        <fullName evidence="1">Beta-lactamase class A catalytic domain-containing protein</fullName>
    </recommendedName>
</protein>
<dbReference type="PANTHER" id="PTHR35333">
    <property type="entry name" value="BETA-LACTAMASE"/>
    <property type="match status" value="1"/>
</dbReference>
<sequence length="278" mass="29289">MRVRLWLPVGLVVAVVATVLITSFGRDPWRTGCTGPLTAPGNPTGSAAAVRKAVDESARGASIGYEVVDLSSCQVVAGVNAQQRFASASVVKLLIALDALERQGEAAEDLVERMLTVSDDNAASALWTAQGGPQIVQRMADKLKLGGVRPPKKAGQWGDTQLTAHDVALVYRHISAVASREHRQLLTTSMAAAPRTAADGFDQHFGIPDGLQGARWAIKQGWGSSAERTMVHTTGLVGGDHQYVVVLLTSWPEGMDRRAAGRALTAGIGRVSEPVSPA</sequence>
<dbReference type="GO" id="GO:0030655">
    <property type="term" value="P:beta-lactam antibiotic catabolic process"/>
    <property type="evidence" value="ECO:0007669"/>
    <property type="project" value="InterPro"/>
</dbReference>
<dbReference type="InterPro" id="IPR012338">
    <property type="entry name" value="Beta-lactam/transpept-like"/>
</dbReference>
<feature type="domain" description="Beta-lactamase class A catalytic" evidence="1">
    <location>
        <begin position="107"/>
        <end position="249"/>
    </location>
</feature>
<organism evidence="2 3">
    <name type="scientific">Crossiella cryophila</name>
    <dbReference type="NCBI Taxonomy" id="43355"/>
    <lineage>
        <taxon>Bacteria</taxon>
        <taxon>Bacillati</taxon>
        <taxon>Actinomycetota</taxon>
        <taxon>Actinomycetes</taxon>
        <taxon>Pseudonocardiales</taxon>
        <taxon>Pseudonocardiaceae</taxon>
        <taxon>Crossiella</taxon>
    </lineage>
</organism>
<dbReference type="Gene3D" id="3.40.710.10">
    <property type="entry name" value="DD-peptidase/beta-lactamase superfamily"/>
    <property type="match status" value="1"/>
</dbReference>